<evidence type="ECO:0000256" key="2">
    <source>
        <dbReference type="ARBA" id="ARBA00022829"/>
    </source>
</evidence>
<dbReference type="NCBIfam" id="TIGR00180">
    <property type="entry name" value="parB_part"/>
    <property type="match status" value="1"/>
</dbReference>
<dbReference type="FunFam" id="1.10.10.2830:FF:000001">
    <property type="entry name" value="Chromosome partitioning protein ParB"/>
    <property type="match status" value="1"/>
</dbReference>
<dbReference type="OrthoDB" id="70307at2"/>
<reference evidence="5 6" key="1">
    <citation type="submission" date="2019-03" db="EMBL/GenBank/DDBJ databases">
        <title>Draft genome sequences of novel Actinobacteria.</title>
        <authorList>
            <person name="Sahin N."/>
            <person name="Ay H."/>
            <person name="Saygin H."/>
        </authorList>
    </citation>
    <scope>NUCLEOTIDE SEQUENCE [LARGE SCALE GENOMIC DNA]</scope>
    <source>
        <strain evidence="5 6">CH32</strain>
    </source>
</reference>
<dbReference type="AlphaFoldDB" id="A0A4R4ZAM1"/>
<dbReference type="Gene3D" id="3.90.1530.30">
    <property type="match status" value="1"/>
</dbReference>
<feature type="compositionally biased region" description="Pro residues" evidence="3">
    <location>
        <begin position="219"/>
        <end position="241"/>
    </location>
</feature>
<comment type="caution">
    <text evidence="5">The sequence shown here is derived from an EMBL/GenBank/DDBJ whole genome shotgun (WGS) entry which is preliminary data.</text>
</comment>
<dbReference type="InterPro" id="IPR050336">
    <property type="entry name" value="Chromosome_partition/occlusion"/>
</dbReference>
<dbReference type="InterPro" id="IPR003115">
    <property type="entry name" value="ParB_N"/>
</dbReference>
<dbReference type="SUPFAM" id="SSF110849">
    <property type="entry name" value="ParB/Sulfiredoxin"/>
    <property type="match status" value="1"/>
</dbReference>
<evidence type="ECO:0000313" key="5">
    <source>
        <dbReference type="EMBL" id="TDD55313.1"/>
    </source>
</evidence>
<dbReference type="Pfam" id="PF17762">
    <property type="entry name" value="HTH_ParB"/>
    <property type="match status" value="1"/>
</dbReference>
<feature type="domain" description="ParB-like N-terminal" evidence="4">
    <location>
        <begin position="29"/>
        <end position="136"/>
    </location>
</feature>
<dbReference type="PANTHER" id="PTHR33375:SF1">
    <property type="entry name" value="CHROMOSOME-PARTITIONING PROTEIN PARB-RELATED"/>
    <property type="match status" value="1"/>
</dbReference>
<sequence length="334" mass="36002">MTIAASGRRTSLASLRVGSLSDVKPQWPTAVKFSDMADNPDNPRETLRDLEGLAATIKERGILQDLVVVPRENWLKAHPEHDKPIEDGGVGDKPFVILIGHRRRHAGELAGLEEGPVRVREDVASTSRQDALIENVQRDDLSPLEEAHAIRDLMEEEGLSQGKVAAVLGKTAAWVSQRLALLGLRPELQQALVRGELRIEDARKLGKLPHEEQVWPQPAQDPPATAPGLEPTPQPPSPGPPAHGGIVAGGVASRSEPTFGTVAGQSINRQQGESRSGDELSLNEALRIEAAANTVGNLRALRRVATQHPEKARGILRVLEDAVNELRSDLSGNA</sequence>
<gene>
    <name evidence="5" type="ORF">E1286_03760</name>
</gene>
<dbReference type="InterPro" id="IPR036086">
    <property type="entry name" value="ParB/Sulfiredoxin_sf"/>
</dbReference>
<dbReference type="GO" id="GO:0003677">
    <property type="term" value="F:DNA binding"/>
    <property type="evidence" value="ECO:0007669"/>
    <property type="project" value="InterPro"/>
</dbReference>
<dbReference type="Gene3D" id="1.10.10.2830">
    <property type="match status" value="1"/>
</dbReference>
<comment type="similarity">
    <text evidence="1">Belongs to the ParB family.</text>
</comment>
<proteinExistence type="inferred from homology"/>
<evidence type="ECO:0000259" key="4">
    <source>
        <dbReference type="SMART" id="SM00470"/>
    </source>
</evidence>
<dbReference type="Pfam" id="PF02195">
    <property type="entry name" value="ParB_N"/>
    <property type="match status" value="1"/>
</dbReference>
<dbReference type="PANTHER" id="PTHR33375">
    <property type="entry name" value="CHROMOSOME-PARTITIONING PROTEIN PARB-RELATED"/>
    <property type="match status" value="1"/>
</dbReference>
<dbReference type="InterPro" id="IPR004437">
    <property type="entry name" value="ParB/RepB/Spo0J"/>
</dbReference>
<keyword evidence="6" id="KW-1185">Reference proteome</keyword>
<dbReference type="EMBL" id="SMKQ01000006">
    <property type="protein sequence ID" value="TDD55313.1"/>
    <property type="molecule type" value="Genomic_DNA"/>
</dbReference>
<keyword evidence="2" id="KW-0159">Chromosome partition</keyword>
<accession>A0A4R4ZAM1</accession>
<feature type="region of interest" description="Disordered" evidence="3">
    <location>
        <begin position="208"/>
        <end position="259"/>
    </location>
</feature>
<evidence type="ECO:0000256" key="3">
    <source>
        <dbReference type="SAM" id="MobiDB-lite"/>
    </source>
</evidence>
<name>A0A4R4ZAM1_9ACTN</name>
<dbReference type="InterPro" id="IPR041468">
    <property type="entry name" value="HTH_ParB/Spo0J"/>
</dbReference>
<evidence type="ECO:0000256" key="1">
    <source>
        <dbReference type="ARBA" id="ARBA00006295"/>
    </source>
</evidence>
<dbReference type="SUPFAM" id="SSF109709">
    <property type="entry name" value="KorB DNA-binding domain-like"/>
    <property type="match status" value="1"/>
</dbReference>
<dbReference type="GO" id="GO:0005694">
    <property type="term" value="C:chromosome"/>
    <property type="evidence" value="ECO:0007669"/>
    <property type="project" value="TreeGrafter"/>
</dbReference>
<protein>
    <submittedName>
        <fullName evidence="5">ParB/RepB/Spo0J family partition protein</fullName>
    </submittedName>
</protein>
<dbReference type="RefSeq" id="WP_132608871.1">
    <property type="nucleotide sequence ID" value="NZ_SMKQ01000006.1"/>
</dbReference>
<dbReference type="Proteomes" id="UP000295302">
    <property type="component" value="Unassembled WGS sequence"/>
</dbReference>
<evidence type="ECO:0000313" key="6">
    <source>
        <dbReference type="Proteomes" id="UP000295302"/>
    </source>
</evidence>
<dbReference type="GO" id="GO:0007059">
    <property type="term" value="P:chromosome segregation"/>
    <property type="evidence" value="ECO:0007669"/>
    <property type="project" value="UniProtKB-KW"/>
</dbReference>
<dbReference type="SMART" id="SM00470">
    <property type="entry name" value="ParB"/>
    <property type="match status" value="1"/>
</dbReference>
<organism evidence="5 6">
    <name type="scientific">Nonomuraea terrae</name>
    <dbReference type="NCBI Taxonomy" id="2530383"/>
    <lineage>
        <taxon>Bacteria</taxon>
        <taxon>Bacillati</taxon>
        <taxon>Actinomycetota</taxon>
        <taxon>Actinomycetes</taxon>
        <taxon>Streptosporangiales</taxon>
        <taxon>Streptosporangiaceae</taxon>
        <taxon>Nonomuraea</taxon>
    </lineage>
</organism>